<feature type="domain" description="PapC-like C-terminal" evidence="12">
    <location>
        <begin position="770"/>
        <end position="837"/>
    </location>
</feature>
<dbReference type="KEGG" id="csi:P262_04172"/>
<gene>
    <name evidence="14" type="ORF">P262_04172</name>
</gene>
<proteinExistence type="inferred from homology"/>
<dbReference type="Gene3D" id="2.60.40.2610">
    <property type="entry name" value="Outer membrane usher protein FimD, plug domain"/>
    <property type="match status" value="1"/>
</dbReference>
<evidence type="ECO:0000259" key="12">
    <source>
        <dbReference type="Pfam" id="PF13953"/>
    </source>
</evidence>
<comment type="subcellular location">
    <subcellularLocation>
        <location evidence="1 10">Cell outer membrane</location>
        <topology evidence="1 10">Multi-pass membrane protein</topology>
    </subcellularLocation>
</comment>
<evidence type="ECO:0000313" key="15">
    <source>
        <dbReference type="Proteomes" id="UP000018545"/>
    </source>
</evidence>
<protein>
    <recommendedName>
        <fullName evidence="16">Fimbrial biogenesis outer membrane usher protein</fullName>
    </recommendedName>
</protein>
<dbReference type="AlphaFoldDB" id="V5U3E2"/>
<dbReference type="GO" id="GO:0009297">
    <property type="term" value="P:pilus assembly"/>
    <property type="evidence" value="ECO:0007669"/>
    <property type="project" value="InterPro"/>
</dbReference>
<dbReference type="Pfam" id="PF00577">
    <property type="entry name" value="Usher"/>
    <property type="match status" value="1"/>
</dbReference>
<dbReference type="Gene3D" id="3.10.20.410">
    <property type="match status" value="1"/>
</dbReference>
<evidence type="ECO:0000256" key="3">
    <source>
        <dbReference type="ARBA" id="ARBA00022448"/>
    </source>
</evidence>
<dbReference type="InterPro" id="IPR025885">
    <property type="entry name" value="PapC_N"/>
</dbReference>
<dbReference type="PANTHER" id="PTHR30451:SF21">
    <property type="entry name" value="FIMBRIAL USHER DOMAIN-CONTAINING PROTEIN YDET-RELATED"/>
    <property type="match status" value="1"/>
</dbReference>
<keyword evidence="5 10" id="KW-1029">Fimbrium biogenesis</keyword>
<keyword evidence="9 10" id="KW-0998">Cell outer membrane</keyword>
<evidence type="ECO:0000259" key="13">
    <source>
        <dbReference type="Pfam" id="PF13954"/>
    </source>
</evidence>
<evidence type="ECO:0000256" key="9">
    <source>
        <dbReference type="ARBA" id="ARBA00023237"/>
    </source>
</evidence>
<keyword evidence="4" id="KW-1134">Transmembrane beta strand</keyword>
<feature type="signal peptide" evidence="11">
    <location>
        <begin position="1"/>
        <end position="22"/>
    </location>
</feature>
<dbReference type="InterPro" id="IPR000015">
    <property type="entry name" value="Fimb_usher"/>
</dbReference>
<dbReference type="HOGENOM" id="CLU_009120_3_1_6"/>
<dbReference type="GO" id="GO:0009279">
    <property type="term" value="C:cell outer membrane"/>
    <property type="evidence" value="ECO:0007669"/>
    <property type="project" value="UniProtKB-SubCell"/>
</dbReference>
<dbReference type="Gene3D" id="2.60.40.3110">
    <property type="match status" value="1"/>
</dbReference>
<dbReference type="PATRIC" id="fig|1401659.3.peg.2939"/>
<feature type="chain" id="PRO_5004742182" description="Fimbrial biogenesis outer membrane usher protein" evidence="11">
    <location>
        <begin position="23"/>
        <end position="853"/>
    </location>
</feature>
<evidence type="ECO:0000256" key="10">
    <source>
        <dbReference type="RuleBase" id="RU003884"/>
    </source>
</evidence>
<dbReference type="InterPro" id="IPR025949">
    <property type="entry name" value="PapC-like_C"/>
</dbReference>
<dbReference type="InterPro" id="IPR037224">
    <property type="entry name" value="PapC_N_sf"/>
</dbReference>
<evidence type="ECO:0000256" key="11">
    <source>
        <dbReference type="SAM" id="SignalP"/>
    </source>
</evidence>
<feature type="domain" description="PapC N-terminal" evidence="13">
    <location>
        <begin position="32"/>
        <end position="178"/>
    </location>
</feature>
<dbReference type="GO" id="GO:0015473">
    <property type="term" value="F:fimbrial usher porin activity"/>
    <property type="evidence" value="ECO:0007669"/>
    <property type="project" value="InterPro"/>
</dbReference>
<evidence type="ECO:0000256" key="1">
    <source>
        <dbReference type="ARBA" id="ARBA00004571"/>
    </source>
</evidence>
<evidence type="ECO:0000256" key="2">
    <source>
        <dbReference type="ARBA" id="ARBA00008064"/>
    </source>
</evidence>
<name>V5U3E2_9ENTR</name>
<comment type="similarity">
    <text evidence="2 10">Belongs to the fimbrial export usher family.</text>
</comment>
<evidence type="ECO:0000256" key="5">
    <source>
        <dbReference type="ARBA" id="ARBA00022558"/>
    </source>
</evidence>
<dbReference type="PANTHER" id="PTHR30451">
    <property type="entry name" value="OUTER MEMBRANE USHER PROTEIN"/>
    <property type="match status" value="1"/>
</dbReference>
<dbReference type="PROSITE" id="PS01151">
    <property type="entry name" value="FIMBRIAL_USHER"/>
    <property type="match status" value="1"/>
</dbReference>
<dbReference type="Pfam" id="PF13954">
    <property type="entry name" value="PapC_N"/>
    <property type="match status" value="1"/>
</dbReference>
<evidence type="ECO:0000256" key="7">
    <source>
        <dbReference type="ARBA" id="ARBA00022729"/>
    </source>
</evidence>
<organism evidence="14 15">
    <name type="scientific">Cronobacter malonaticus</name>
    <dbReference type="NCBI Taxonomy" id="413503"/>
    <lineage>
        <taxon>Bacteria</taxon>
        <taxon>Pseudomonadati</taxon>
        <taxon>Pseudomonadota</taxon>
        <taxon>Gammaproteobacteria</taxon>
        <taxon>Enterobacterales</taxon>
        <taxon>Enterobacteriaceae</taxon>
        <taxon>Cronobacter</taxon>
    </lineage>
</organism>
<sequence length="853" mass="93080">MMMKIKKIRLMIILGIITATFSATRVSRAQEYFNPHLLETSETAAPALDLNLFSQEQTPAGDYNVDIYINGELTDAGTFTFRYVEAPDNKRVLLPCVTPEQLRRWNIKVENYPDLAKNGDTYANLLVIPGLSARLVLNQQRFELTIPQLAMAHRARGYVPEDKWDDGITAGLLNYSVSGQTTTSRMNDAVRHSQFVSLLPGMNVGPWRLRNYSTLNIDDGEHQWHSVYSHVSRDIRALKSRLVIGEGNTDAKIFDSVAYTGVSLASDNDMRPDSQQGFAPIVRGIARSDAEVTVYQNGNSIYKTSVPPGPFEIDDIYPTGSAGNLNVTVKESDGSEQSFVVPFASLAVLQREKQLSYSLFAGQTRGDGEAMGSLDFIQSAAAWGVSNALTIYGGVTNAQDAYSSVALGVGMNMGNLGALSVDVTHAKAQLPDRLNPGQMKNSVGQAWRLRYSKSLEQTGTDISVASYRYATSGFYSFQDLINARNSNDISDEQDQAEHRLDVTLSQNTSIGAFSLSLMKERYWNRSQMTSMNLGYGNSWGQISYFLSYARNLNVDQNGEDNTKTNDRLFAFTVNVPFSAFNHKGEFASASMNYSLNSSQHGATMHSLGMSGSALADNSLNWQVQEGYNAANRKTNGNASLNYQSSWGDVSGGYGYDNYTSRYNYALRGGMVAHADGLTFSRTLNESVALVTAPGAKDIPVNGQNNVHTDSQGNAVVPYVRPYHENAISLDDSELAQEADTDIENITKKVVPTRGAVVKAQYQTFSGLKAMLTLTHRGKPVPFGALVTMAGNAGQTAHSDIVGEDGQVYLAGLPQQGQLQVMWGAGSDRQCTVNYSLKPTASTGAIIFQQAACE</sequence>
<keyword evidence="3 10" id="KW-0813">Transport</keyword>
<dbReference type="Proteomes" id="UP000018545">
    <property type="component" value="Chromosome"/>
</dbReference>
<evidence type="ECO:0000256" key="8">
    <source>
        <dbReference type="ARBA" id="ARBA00023136"/>
    </source>
</evidence>
<keyword evidence="6 10" id="KW-0812">Transmembrane</keyword>
<dbReference type="Pfam" id="PF13953">
    <property type="entry name" value="PapC_C"/>
    <property type="match status" value="1"/>
</dbReference>
<evidence type="ECO:0000256" key="6">
    <source>
        <dbReference type="ARBA" id="ARBA00022692"/>
    </source>
</evidence>
<dbReference type="Gene3D" id="2.60.40.2070">
    <property type="match status" value="1"/>
</dbReference>
<dbReference type="InterPro" id="IPR018030">
    <property type="entry name" value="Fimbrial_membr_usher_CS"/>
</dbReference>
<dbReference type="EMBL" id="CP006731">
    <property type="protein sequence ID" value="AHB71334.1"/>
    <property type="molecule type" value="Genomic_DNA"/>
</dbReference>
<evidence type="ECO:0008006" key="16">
    <source>
        <dbReference type="Google" id="ProtNLM"/>
    </source>
</evidence>
<reference evidence="14 15" key="1">
    <citation type="journal article" date="2014" name="Genome Announc.">
        <title>Complete Genome Sequence of Cronobacter sakazakii Strain CMCC 45402.</title>
        <authorList>
            <person name="Zhao Z."/>
            <person name="Wang L."/>
            <person name="Wang B."/>
            <person name="Liang H."/>
            <person name="Ye Q."/>
            <person name="Zeng M."/>
        </authorList>
    </citation>
    <scope>NUCLEOTIDE SEQUENCE [LARGE SCALE GENOMIC DNA]</scope>
    <source>
        <strain evidence="15">45402</strain>
    </source>
</reference>
<accession>V5U3E2</accession>
<evidence type="ECO:0000313" key="14">
    <source>
        <dbReference type="EMBL" id="AHB71334.1"/>
    </source>
</evidence>
<dbReference type="InterPro" id="IPR042186">
    <property type="entry name" value="FimD_plug_dom"/>
</dbReference>
<dbReference type="InterPro" id="IPR043142">
    <property type="entry name" value="PapC-like_C_sf"/>
</dbReference>
<keyword evidence="7 11" id="KW-0732">Signal</keyword>
<keyword evidence="8 10" id="KW-0472">Membrane</keyword>
<evidence type="ECO:0000256" key="4">
    <source>
        <dbReference type="ARBA" id="ARBA00022452"/>
    </source>
</evidence>
<dbReference type="SUPFAM" id="SSF141729">
    <property type="entry name" value="FimD N-terminal domain-like"/>
    <property type="match status" value="1"/>
</dbReference>
<dbReference type="FunFam" id="2.60.40.3110:FF:000001">
    <property type="entry name" value="Putative fimbrial outer membrane usher"/>
    <property type="match status" value="1"/>
</dbReference>